<reference evidence="4" key="1">
    <citation type="journal article" date="2019" name="J. Anim. Genet.">
        <title>Description and whole genome sequencing of Eikenella exigua sp. nov., isolated from brain abscess and blood.</title>
        <authorList>
            <person name="Stormo K.A."/>
            <person name="Nygaard R.M."/>
            <person name="Bruvold T.S."/>
            <person name="Dimmen G."/>
            <person name="Lindemann P.C."/>
            <person name="Jordal S."/>
            <person name="Kommedal O."/>
        </authorList>
    </citation>
    <scope>NUCLEOTIDE SEQUENCE [LARGE SCALE GENOMIC DNA]</scope>
    <source>
        <strain evidence="4">PXX</strain>
    </source>
</reference>
<evidence type="ECO:0000313" key="3">
    <source>
        <dbReference type="EMBL" id="QED92788.1"/>
    </source>
</evidence>
<dbReference type="KEGG" id="eex:EZJ17_09375"/>
<feature type="domain" description="Zona occludens toxin N-terminal" evidence="2">
    <location>
        <begin position="4"/>
        <end position="176"/>
    </location>
</feature>
<dbReference type="AlphaFoldDB" id="A0AAX1F9S1"/>
<evidence type="ECO:0000259" key="2">
    <source>
        <dbReference type="Pfam" id="PF05707"/>
    </source>
</evidence>
<keyword evidence="1" id="KW-1133">Transmembrane helix</keyword>
<accession>A0AAX1F9S1</accession>
<proteinExistence type="predicted"/>
<dbReference type="EMBL" id="CP038018">
    <property type="protein sequence ID" value="QED92788.1"/>
    <property type="molecule type" value="Genomic_DNA"/>
</dbReference>
<evidence type="ECO:0000313" key="4">
    <source>
        <dbReference type="Proteomes" id="UP000326695"/>
    </source>
</evidence>
<dbReference type="Proteomes" id="UP000326695">
    <property type="component" value="Chromosome"/>
</dbReference>
<evidence type="ECO:0000256" key="1">
    <source>
        <dbReference type="SAM" id="Phobius"/>
    </source>
</evidence>
<dbReference type="InterPro" id="IPR008900">
    <property type="entry name" value="Zot_N"/>
</dbReference>
<feature type="transmembrane region" description="Helical" evidence="1">
    <location>
        <begin position="188"/>
        <end position="211"/>
    </location>
</feature>
<dbReference type="Pfam" id="PF05707">
    <property type="entry name" value="Zot"/>
    <property type="match status" value="1"/>
</dbReference>
<organism evidence="3 4">
    <name type="scientific">Eikenella exigua</name>
    <dbReference type="NCBI Taxonomy" id="2528037"/>
    <lineage>
        <taxon>Bacteria</taxon>
        <taxon>Pseudomonadati</taxon>
        <taxon>Pseudomonadota</taxon>
        <taxon>Betaproteobacteria</taxon>
        <taxon>Neisseriales</taxon>
        <taxon>Neisseriaceae</taxon>
        <taxon>Eikenella</taxon>
    </lineage>
</organism>
<gene>
    <name evidence="3" type="ORF">EZJ17_09375</name>
</gene>
<sequence length="383" mass="42947">MAQIVLVTGKPRIGKTAFVVDMIMHDEAYKDRKLFSNINGLKLPHHQPPEGHSWEDMYEWLKWEENIGSLVVFDEVQDLYPKRYGNGKMPPNVSFLNVHGHYGIDMIFITQSPKIIDLNLKEVVNKHIHIAANQMGGLTRLEWNEAVTNTTSEAKRAVSSVHKINEEVFDYYKSAEVHSHNKKVRSRWWYVLVFGPFVVLFMLSIVGYMGWRTYQGFKSKGDTQASQHQAQTVSEPANLTNPVAGITQATQAATSLGQGENANLTPEMFVPTLAERPESKPLYNGVRQVRQFERVAACIDGGESGCACYTDQATKVTEVPEALCKQYALEGLPFNPYKEARQENVGQQQPTVKEVGSSASVWTLDSETKQNLAYAHDAPVSAQ</sequence>
<keyword evidence="1" id="KW-0472">Membrane</keyword>
<keyword evidence="4" id="KW-1185">Reference proteome</keyword>
<keyword evidence="1" id="KW-0812">Transmembrane</keyword>
<name>A0AAX1F9S1_9NEIS</name>
<dbReference type="InterPro" id="IPR027417">
    <property type="entry name" value="P-loop_NTPase"/>
</dbReference>
<dbReference type="RefSeq" id="WP_067444359.1">
    <property type="nucleotide sequence ID" value="NZ_CP038018.1"/>
</dbReference>
<protein>
    <recommendedName>
        <fullName evidence="2">Zona occludens toxin N-terminal domain-containing protein</fullName>
    </recommendedName>
</protein>
<dbReference type="Gene3D" id="3.40.50.300">
    <property type="entry name" value="P-loop containing nucleotide triphosphate hydrolases"/>
    <property type="match status" value="1"/>
</dbReference>